<keyword evidence="1" id="KW-0677">Repeat</keyword>
<reference evidence="6" key="1">
    <citation type="submission" date="2015-07" db="EMBL/GenBank/DDBJ databases">
        <authorList>
            <person name="Ju K.-S."/>
            <person name="Doroghazi J.R."/>
            <person name="Metcalf W.W."/>
        </authorList>
    </citation>
    <scope>NUCLEOTIDE SEQUENCE [LARGE SCALE GENOMIC DNA]</scope>
    <source>
        <strain evidence="6">NRRL ISP-5002</strain>
    </source>
</reference>
<dbReference type="RefSeq" id="WP_053922177.1">
    <property type="nucleotide sequence ID" value="NZ_LGKG01000001.1"/>
</dbReference>
<keyword evidence="6" id="KW-1185">Reference proteome</keyword>
<proteinExistence type="predicted"/>
<evidence type="ECO:0000256" key="4">
    <source>
        <dbReference type="SAM" id="MobiDB-lite"/>
    </source>
</evidence>
<dbReference type="Pfam" id="PF12796">
    <property type="entry name" value="Ank_2"/>
    <property type="match status" value="1"/>
</dbReference>
<dbReference type="InterPro" id="IPR036770">
    <property type="entry name" value="Ankyrin_rpt-contain_sf"/>
</dbReference>
<feature type="region of interest" description="Disordered" evidence="4">
    <location>
        <begin position="217"/>
        <end position="238"/>
    </location>
</feature>
<organism evidence="5 6">
    <name type="scientific">Streptomyces chattanoogensis</name>
    <dbReference type="NCBI Taxonomy" id="66876"/>
    <lineage>
        <taxon>Bacteria</taxon>
        <taxon>Bacillati</taxon>
        <taxon>Actinomycetota</taxon>
        <taxon>Actinomycetes</taxon>
        <taxon>Kitasatosporales</taxon>
        <taxon>Streptomycetaceae</taxon>
        <taxon>Streptomyces</taxon>
    </lineage>
</organism>
<dbReference type="SMART" id="SM00248">
    <property type="entry name" value="ANK"/>
    <property type="match status" value="2"/>
</dbReference>
<evidence type="ECO:0000256" key="3">
    <source>
        <dbReference type="PROSITE-ProRule" id="PRU00023"/>
    </source>
</evidence>
<dbReference type="InterPro" id="IPR050745">
    <property type="entry name" value="Multifunctional_regulatory"/>
</dbReference>
<evidence type="ECO:0000313" key="6">
    <source>
        <dbReference type="Proteomes" id="UP000037982"/>
    </source>
</evidence>
<protein>
    <submittedName>
        <fullName evidence="5">Uncharacterized protein</fullName>
    </submittedName>
</protein>
<dbReference type="PANTHER" id="PTHR24189">
    <property type="entry name" value="MYOTROPHIN"/>
    <property type="match status" value="1"/>
</dbReference>
<dbReference type="PROSITE" id="PS50088">
    <property type="entry name" value="ANK_REPEAT"/>
    <property type="match status" value="1"/>
</dbReference>
<dbReference type="PATRIC" id="fig|66876.3.peg.668"/>
<dbReference type="Proteomes" id="UP000037982">
    <property type="component" value="Unassembled WGS sequence"/>
</dbReference>
<dbReference type="PANTHER" id="PTHR24189:SF50">
    <property type="entry name" value="ANKYRIN REPEAT AND SOCS BOX PROTEIN 2"/>
    <property type="match status" value="1"/>
</dbReference>
<dbReference type="SUPFAM" id="SSF48403">
    <property type="entry name" value="Ankyrin repeat"/>
    <property type="match status" value="1"/>
</dbReference>
<gene>
    <name evidence="5" type="ORF">ADL29_03180</name>
</gene>
<comment type="caution">
    <text evidence="5">The sequence shown here is derived from an EMBL/GenBank/DDBJ whole genome shotgun (WGS) entry which is preliminary data.</text>
</comment>
<sequence length="573" mass="60950">MNFFDGPTAGSPPPEASANAIALAAYEPCDDEDFAPADWFVPAQVRQVEEVGAGPDVRIMLTGWEVWPGSVTVRLGVFRRRIRPQGEAEDDDPSRPGGLRVGVQLADGRKATTLDAEEWTAAGPARPTLRLTGGEGGAFHYQLQLHLSQLPPEGTTQLVVAWPDERVPETRTAIDEAALRAAAGEVLEIWPDAGPPAPPPDGEGEQNFLFASFGPHEIMAQPPEPEQSGPDLPDPSRADWEDMTYDGWKDVELVRARLANGADPRRIGPDSAEAPLHLAAAQSPPELVAELLARGAEVDARDDDGCTPLWHAVCRGAQGNAGLLLEAGADAWSPQLGGRSPGRLALTTAMAPLFAGLPGAVPLTAEERAAQQEADERTAVFAGVHTEGVSIAFVPGIDEDEAVRRLGGAPCTCPSDEDDEDDDDPDDLLYGLDPWEFDDPERHVGVTGVPGGCVLVQPASYELSTGSVLDALSPGTAAYGLYFNPKGGTFGTLSRDGHTELREEIGRPVHGDGSPEDYWLYRFWNWDVPDGMWSAGMIAYASAQAGLRVADAGPMDGPPGRWVEIPEGSPLLD</sequence>
<dbReference type="InterPro" id="IPR002110">
    <property type="entry name" value="Ankyrin_rpt"/>
</dbReference>
<feature type="repeat" description="ANK" evidence="3">
    <location>
        <begin position="271"/>
        <end position="303"/>
    </location>
</feature>
<evidence type="ECO:0000256" key="2">
    <source>
        <dbReference type="ARBA" id="ARBA00023043"/>
    </source>
</evidence>
<evidence type="ECO:0000256" key="1">
    <source>
        <dbReference type="ARBA" id="ARBA00022737"/>
    </source>
</evidence>
<evidence type="ECO:0000313" key="5">
    <source>
        <dbReference type="EMBL" id="KPC67168.1"/>
    </source>
</evidence>
<accession>A0A0N0Y081</accession>
<dbReference type="Gene3D" id="1.25.40.20">
    <property type="entry name" value="Ankyrin repeat-containing domain"/>
    <property type="match status" value="1"/>
</dbReference>
<dbReference type="AlphaFoldDB" id="A0A0N0Y081"/>
<dbReference type="EMBL" id="LGKG01000001">
    <property type="protein sequence ID" value="KPC67168.1"/>
    <property type="molecule type" value="Genomic_DNA"/>
</dbReference>
<dbReference type="PROSITE" id="PS50297">
    <property type="entry name" value="ANK_REP_REGION"/>
    <property type="match status" value="1"/>
</dbReference>
<name>A0A0N0Y081_9ACTN</name>
<keyword evidence="2 3" id="KW-0040">ANK repeat</keyword>